<name>A0A023G0H0_AMBTT</name>
<protein>
    <submittedName>
        <fullName evidence="1">Putative secreted protein</fullName>
    </submittedName>
</protein>
<evidence type="ECO:0000313" key="1">
    <source>
        <dbReference type="EMBL" id="JAC27656.1"/>
    </source>
</evidence>
<sequence>MEVPSLLLLLLYTFILSAAVFVLALSSLDVPEFIVAHCSSLACAPHFLAFHSQGLHERADWLSPCCLAEFDCGALYARSCNMHSFLSLAECIRFFCGKVLVQFFSGIT</sequence>
<organism evidence="1">
    <name type="scientific">Amblyomma triste</name>
    <name type="common">Neotropical tick</name>
    <dbReference type="NCBI Taxonomy" id="251400"/>
    <lineage>
        <taxon>Eukaryota</taxon>
        <taxon>Metazoa</taxon>
        <taxon>Ecdysozoa</taxon>
        <taxon>Arthropoda</taxon>
        <taxon>Chelicerata</taxon>
        <taxon>Arachnida</taxon>
        <taxon>Acari</taxon>
        <taxon>Parasitiformes</taxon>
        <taxon>Ixodida</taxon>
        <taxon>Ixodoidea</taxon>
        <taxon>Ixodidae</taxon>
        <taxon>Amblyomminae</taxon>
        <taxon>Amblyomma</taxon>
    </lineage>
</organism>
<reference evidence="1" key="1">
    <citation type="submission" date="2014-03" db="EMBL/GenBank/DDBJ databases">
        <title>The sialotranscriptome of Amblyomma triste, Amblyomma parvum and Amblyomma cajennense ticks, uncovered by 454-based RNA-seq.</title>
        <authorList>
            <person name="Garcia G.R."/>
            <person name="Gardinassi L.G."/>
            <person name="Ribeiro J.M."/>
            <person name="Anatriello E."/>
            <person name="Ferreira B.R."/>
            <person name="Moreira H.N."/>
            <person name="Mafra C."/>
            <person name="Olegario M.M."/>
            <person name="Szabo P.J."/>
            <person name="Miranda-Santos I.K."/>
            <person name="Maruyama S.R."/>
        </authorList>
    </citation>
    <scope>NUCLEOTIDE SEQUENCE</scope>
    <source>
        <strain evidence="1">Mato Grasso do Sul</strain>
        <tissue evidence="1">Salivary glands</tissue>
    </source>
</reference>
<accession>A0A023G0H0</accession>
<dbReference type="EMBL" id="GBBM01007762">
    <property type="protein sequence ID" value="JAC27656.1"/>
    <property type="molecule type" value="mRNA"/>
</dbReference>
<dbReference type="AlphaFoldDB" id="A0A023G0H0"/>
<proteinExistence type="evidence at transcript level"/>